<name>A0AC35G5S1_9BILA</name>
<protein>
    <submittedName>
        <fullName evidence="2">Uncharacterized protein</fullName>
    </submittedName>
</protein>
<sequence length="123" mass="14648">MLHVVGILGSNVIKFSVDFRSQRPRKWRKLLNGKDVCIFCQSEVSTNKCKAGEASYQDNHCAAEKFLFTFNHIFDIKMLKISFKVFVSISKKNTLWQAFHWHSFFSKSRFLKFIVGWHKWYNY</sequence>
<proteinExistence type="predicted"/>
<dbReference type="Proteomes" id="UP000887580">
    <property type="component" value="Unplaced"/>
</dbReference>
<accession>A0AC35G5S1</accession>
<evidence type="ECO:0000313" key="2">
    <source>
        <dbReference type="WBParaSite" id="PS1159_v2.g24345.t1"/>
    </source>
</evidence>
<reference evidence="2" key="1">
    <citation type="submission" date="2022-11" db="UniProtKB">
        <authorList>
            <consortium name="WormBaseParasite"/>
        </authorList>
    </citation>
    <scope>IDENTIFICATION</scope>
</reference>
<dbReference type="WBParaSite" id="PS1159_v2.g24345.t1">
    <property type="protein sequence ID" value="PS1159_v2.g24345.t1"/>
    <property type="gene ID" value="PS1159_v2.g24345"/>
</dbReference>
<evidence type="ECO:0000313" key="1">
    <source>
        <dbReference type="Proteomes" id="UP000887580"/>
    </source>
</evidence>
<organism evidence="1 2">
    <name type="scientific">Panagrolaimus sp. PS1159</name>
    <dbReference type="NCBI Taxonomy" id="55785"/>
    <lineage>
        <taxon>Eukaryota</taxon>
        <taxon>Metazoa</taxon>
        <taxon>Ecdysozoa</taxon>
        <taxon>Nematoda</taxon>
        <taxon>Chromadorea</taxon>
        <taxon>Rhabditida</taxon>
        <taxon>Tylenchina</taxon>
        <taxon>Panagrolaimomorpha</taxon>
        <taxon>Panagrolaimoidea</taxon>
        <taxon>Panagrolaimidae</taxon>
        <taxon>Panagrolaimus</taxon>
    </lineage>
</organism>